<name>A0A4Z1P1U7_9PEZI</name>
<gene>
    <name evidence="1" type="ORF">E6O75_ATG01656</name>
</gene>
<keyword evidence="2" id="KW-1185">Reference proteome</keyword>
<dbReference type="AlphaFoldDB" id="A0A4Z1P1U7"/>
<organism evidence="1 2">
    <name type="scientific">Venturia nashicola</name>
    <dbReference type="NCBI Taxonomy" id="86259"/>
    <lineage>
        <taxon>Eukaryota</taxon>
        <taxon>Fungi</taxon>
        <taxon>Dikarya</taxon>
        <taxon>Ascomycota</taxon>
        <taxon>Pezizomycotina</taxon>
        <taxon>Dothideomycetes</taxon>
        <taxon>Pleosporomycetidae</taxon>
        <taxon>Venturiales</taxon>
        <taxon>Venturiaceae</taxon>
        <taxon>Venturia</taxon>
    </lineage>
</organism>
<dbReference type="Proteomes" id="UP000298493">
    <property type="component" value="Unassembled WGS sequence"/>
</dbReference>
<dbReference type="GO" id="GO:0020037">
    <property type="term" value="F:heme binding"/>
    <property type="evidence" value="ECO:0007669"/>
    <property type="project" value="InterPro"/>
</dbReference>
<dbReference type="SUPFAM" id="SSF56634">
    <property type="entry name" value="Heme-dependent catalase-like"/>
    <property type="match status" value="1"/>
</dbReference>
<evidence type="ECO:0000313" key="1">
    <source>
        <dbReference type="EMBL" id="TID13678.1"/>
    </source>
</evidence>
<dbReference type="InterPro" id="IPR020835">
    <property type="entry name" value="Catalase_sf"/>
</dbReference>
<protein>
    <submittedName>
        <fullName evidence="1">ABC1 family protein</fullName>
    </submittedName>
</protein>
<dbReference type="STRING" id="86259.A0A4Z1P1U7"/>
<reference evidence="1 2" key="1">
    <citation type="submission" date="2019-04" db="EMBL/GenBank/DDBJ databases">
        <title>High contiguity whole genome sequence and gene annotation resource for two Venturia nashicola isolates.</title>
        <authorList>
            <person name="Prokchorchik M."/>
            <person name="Won K."/>
            <person name="Lee Y."/>
            <person name="Choi E.D."/>
            <person name="Segonzac C."/>
            <person name="Sohn K.H."/>
        </authorList>
    </citation>
    <scope>NUCLEOTIDE SEQUENCE [LARGE SCALE GENOMIC DNA]</scope>
    <source>
        <strain evidence="1 2">PRI2</strain>
    </source>
</reference>
<proteinExistence type="predicted"/>
<sequence length="329" mass="38150">MAESSLQNPVRSFLDLPFELRREVYHHYFSHRAYTPRHIRLHPQQQCLDSIALLLVSKSVSEEALDILYGKALYQICLPGTSGARFKNYITNRNMQRIRKVQFQLFRDKELCANNLGETQLDIRIDESVLARTTKLEVVAIAASWYSGRNPYCKEERKNWSEKHFREPEKIAQEMKKRKDAKLQMAPMGGLQKSLEKQKIEDSSGPEQHSKWLREFFSQNEATNDPGVQLCQSLSQQPVEECGHAWDETAFPFQTVANIAFPKQESFSNERRIFWEDAMKLNVCYGLKDLQPLGSVNRLRKRLYENSAQNRAKGNLTEPVAVENIDQIP</sequence>
<dbReference type="EMBL" id="SNSC02000025">
    <property type="protein sequence ID" value="TID13678.1"/>
    <property type="molecule type" value="Genomic_DNA"/>
</dbReference>
<evidence type="ECO:0000313" key="2">
    <source>
        <dbReference type="Proteomes" id="UP000298493"/>
    </source>
</evidence>
<accession>A0A4Z1P1U7</accession>
<comment type="caution">
    <text evidence="1">The sequence shown here is derived from an EMBL/GenBank/DDBJ whole genome shotgun (WGS) entry which is preliminary data.</text>
</comment>